<evidence type="ECO:0000256" key="1">
    <source>
        <dbReference type="SAM" id="MobiDB-lite"/>
    </source>
</evidence>
<reference evidence="2 3" key="1">
    <citation type="submission" date="2017-06" db="EMBL/GenBank/DDBJ databases">
        <authorList>
            <person name="Kim H.J."/>
            <person name="Triplett B.A."/>
        </authorList>
    </citation>
    <scope>NUCLEOTIDE SEQUENCE [LARGE SCALE GENOMIC DNA]</scope>
    <source>
        <strain evidence="2 3">CGMCC 4.5593</strain>
    </source>
</reference>
<keyword evidence="3" id="KW-1185">Reference proteome</keyword>
<evidence type="ECO:0000313" key="2">
    <source>
        <dbReference type="EMBL" id="SNT65568.1"/>
    </source>
</evidence>
<evidence type="ECO:0000313" key="3">
    <source>
        <dbReference type="Proteomes" id="UP000198362"/>
    </source>
</evidence>
<organism evidence="2 3">
    <name type="scientific">Asanoa hainanensis</name>
    <dbReference type="NCBI Taxonomy" id="560556"/>
    <lineage>
        <taxon>Bacteria</taxon>
        <taxon>Bacillati</taxon>
        <taxon>Actinomycetota</taxon>
        <taxon>Actinomycetes</taxon>
        <taxon>Micromonosporales</taxon>
        <taxon>Micromonosporaceae</taxon>
        <taxon>Asanoa</taxon>
    </lineage>
</organism>
<dbReference type="AlphaFoldDB" id="A0A239PFZ9"/>
<feature type="compositionally biased region" description="Basic residues" evidence="1">
    <location>
        <begin position="124"/>
        <end position="135"/>
    </location>
</feature>
<feature type="compositionally biased region" description="Low complexity" evidence="1">
    <location>
        <begin position="71"/>
        <end position="98"/>
    </location>
</feature>
<feature type="compositionally biased region" description="Polar residues" evidence="1">
    <location>
        <begin position="99"/>
        <end position="123"/>
    </location>
</feature>
<evidence type="ECO:0008006" key="4">
    <source>
        <dbReference type="Google" id="ProtNLM"/>
    </source>
</evidence>
<dbReference type="RefSeq" id="WP_245871403.1">
    <property type="nucleotide sequence ID" value="NZ_FZPH01000024.1"/>
</dbReference>
<protein>
    <recommendedName>
        <fullName evidence="4">SnoaL-like domain-containing protein</fullName>
    </recommendedName>
</protein>
<accession>A0A239PFZ9</accession>
<sequence length="135" mass="15075">MDAAETDRDRVADWLEAYERVWRTPGTEALAEIFTEDARYSQGPYEEPVLGLAAIGRMWERAREGADEPFTMRARSSRSMATPRSSASRSAMPSRTRTNTVTCGSCDSEPTANVGNTRNGRSPQRTRRLCPNKTV</sequence>
<gene>
    <name evidence="2" type="ORF">SAMN05421812_12417</name>
</gene>
<dbReference type="Proteomes" id="UP000198362">
    <property type="component" value="Unassembled WGS sequence"/>
</dbReference>
<feature type="region of interest" description="Disordered" evidence="1">
    <location>
        <begin position="66"/>
        <end position="135"/>
    </location>
</feature>
<name>A0A239PFZ9_9ACTN</name>
<dbReference type="EMBL" id="FZPH01000024">
    <property type="protein sequence ID" value="SNT65568.1"/>
    <property type="molecule type" value="Genomic_DNA"/>
</dbReference>
<dbReference type="InterPro" id="IPR032710">
    <property type="entry name" value="NTF2-like_dom_sf"/>
</dbReference>
<dbReference type="SUPFAM" id="SSF54427">
    <property type="entry name" value="NTF2-like"/>
    <property type="match status" value="1"/>
</dbReference>
<dbReference type="Gene3D" id="3.10.450.50">
    <property type="match status" value="1"/>
</dbReference>
<proteinExistence type="predicted"/>